<feature type="compositionally biased region" description="Acidic residues" evidence="1">
    <location>
        <begin position="251"/>
        <end position="260"/>
    </location>
</feature>
<gene>
    <name evidence="2" type="ORF">POBO1169_LOCUS2821</name>
</gene>
<dbReference type="Pfam" id="PF09366">
    <property type="entry name" value="DUF1997"/>
    <property type="match status" value="1"/>
</dbReference>
<dbReference type="EMBL" id="HBFA01005535">
    <property type="protein sequence ID" value="CAD8653135.1"/>
    <property type="molecule type" value="Transcribed_RNA"/>
</dbReference>
<sequence>MVVLCPQLAARGSAMLSSRSATTLSYRKQCPRDNSYARQPLVIRMATHKEFAQVKGRKAVFKAEKSGSIEVTEGSRKLRDYMSLPPSEYSVLDADKVTRIDEKHFRCELGSINFLGTEVSPVLTAEVNVKPRGEGTVIRVVDAEVLGTGLAKKANTSFMVLSENDVSWRDLEDGSKQMSSKTYVETHLLVPGWVPFSVTAIERTGNMVMSTVVDQVVPRFLKQLKEDYIVWADGDDSRSATSSGLFDVDVAEETVEETEEETVKKAEDKEEVEVVQKVHK</sequence>
<evidence type="ECO:0000313" key="2">
    <source>
        <dbReference type="EMBL" id="CAD8653135.1"/>
    </source>
</evidence>
<reference evidence="2" key="1">
    <citation type="submission" date="2021-01" db="EMBL/GenBank/DDBJ databases">
        <authorList>
            <person name="Corre E."/>
            <person name="Pelletier E."/>
            <person name="Niang G."/>
            <person name="Scheremetjew M."/>
            <person name="Finn R."/>
            <person name="Kale V."/>
            <person name="Holt S."/>
            <person name="Cochrane G."/>
            <person name="Meng A."/>
            <person name="Brown T."/>
            <person name="Cohen L."/>
        </authorList>
    </citation>
    <scope>NUCLEOTIDE SEQUENCE</scope>
    <source>
        <strain evidence="2">CCMP722</strain>
    </source>
</reference>
<feature type="compositionally biased region" description="Basic and acidic residues" evidence="1">
    <location>
        <begin position="261"/>
        <end position="280"/>
    </location>
</feature>
<protein>
    <submittedName>
        <fullName evidence="2">Uncharacterized protein</fullName>
    </submittedName>
</protein>
<dbReference type="PANTHER" id="PTHR34131">
    <property type="entry name" value="(RAP ANNOTATION RELEASE2) GALACTOSE-BINDING LIKE DOMAIN CONTAINING PROTEIN"/>
    <property type="match status" value="1"/>
</dbReference>
<name>A0A7S0MYP6_9CHLO</name>
<evidence type="ECO:0000256" key="1">
    <source>
        <dbReference type="SAM" id="MobiDB-lite"/>
    </source>
</evidence>
<feature type="region of interest" description="Disordered" evidence="1">
    <location>
        <begin position="251"/>
        <end position="280"/>
    </location>
</feature>
<dbReference type="PANTHER" id="PTHR34131:SF3">
    <property type="entry name" value="(RAP ANNOTATION RELEASE2) GALACTOSE-BINDING LIKE DOMAIN CONTAINING PROTEIN"/>
    <property type="match status" value="1"/>
</dbReference>
<accession>A0A7S0MYP6</accession>
<organism evidence="2">
    <name type="scientific">Pyramimonas obovata</name>
    <dbReference type="NCBI Taxonomy" id="1411642"/>
    <lineage>
        <taxon>Eukaryota</taxon>
        <taxon>Viridiplantae</taxon>
        <taxon>Chlorophyta</taxon>
        <taxon>Pyramimonadophyceae</taxon>
        <taxon>Pyramimonadales</taxon>
        <taxon>Pyramimonadaceae</taxon>
        <taxon>Pyramimonas</taxon>
        <taxon>Pyramimonas incertae sedis</taxon>
    </lineage>
</organism>
<dbReference type="InterPro" id="IPR018971">
    <property type="entry name" value="DUF1997"/>
</dbReference>
<proteinExistence type="predicted"/>
<dbReference type="AlphaFoldDB" id="A0A7S0MYP6"/>